<reference evidence="2" key="1">
    <citation type="submission" date="2022-08" db="EMBL/GenBank/DDBJ databases">
        <title>Genome analysis of Corynebacteriales strain.</title>
        <authorList>
            <person name="Lee S.D."/>
        </authorList>
    </citation>
    <scope>NUCLEOTIDE SEQUENCE</scope>
    <source>
        <strain evidence="2">D3-21</strain>
    </source>
</reference>
<dbReference type="EMBL" id="JANRHA010000009">
    <property type="protein sequence ID" value="MDG3015832.1"/>
    <property type="molecule type" value="Genomic_DNA"/>
</dbReference>
<accession>A0A9X4RF25</accession>
<sequence length="246" mass="27060">MVALDQPLNPRQLETLQWIGQGCPPRSWPDSTFKTVAVALQNRRLIVISKKSGRWNASILDAGRHYLTHGTYPPGHRKKPPGPGATNNPGSSPQARASKPRPESPAPRREHPASEDDAPAPTPASRPLPPTRQLLRDVVAAGGELTRDTTDDDTNYAGFVAAINRRKMAPAGQELVMERAAGPREWIFRLEDLPAWRTTPVQDIVDAPRISRWHPAIAELRSDGRATVFGSDVRTRALRILHSLAT</sequence>
<feature type="compositionally biased region" description="Pro residues" evidence="1">
    <location>
        <begin position="120"/>
        <end position="130"/>
    </location>
</feature>
<organism evidence="2 3">
    <name type="scientific">Speluncibacter jeojiensis</name>
    <dbReference type="NCBI Taxonomy" id="2710754"/>
    <lineage>
        <taxon>Bacteria</taxon>
        <taxon>Bacillati</taxon>
        <taxon>Actinomycetota</taxon>
        <taxon>Actinomycetes</taxon>
        <taxon>Mycobacteriales</taxon>
        <taxon>Speluncibacteraceae</taxon>
        <taxon>Speluncibacter</taxon>
    </lineage>
</organism>
<feature type="compositionally biased region" description="Polar residues" evidence="1">
    <location>
        <begin position="85"/>
        <end position="95"/>
    </location>
</feature>
<evidence type="ECO:0000256" key="1">
    <source>
        <dbReference type="SAM" id="MobiDB-lite"/>
    </source>
</evidence>
<dbReference type="Proteomes" id="UP001152755">
    <property type="component" value="Unassembled WGS sequence"/>
</dbReference>
<name>A0A9X4RF25_9ACTN</name>
<feature type="compositionally biased region" description="Basic and acidic residues" evidence="1">
    <location>
        <begin position="100"/>
        <end position="114"/>
    </location>
</feature>
<keyword evidence="3" id="KW-1185">Reference proteome</keyword>
<gene>
    <name evidence="2" type="ORF">NVS88_14820</name>
</gene>
<dbReference type="RefSeq" id="WP_332520267.1">
    <property type="nucleotide sequence ID" value="NZ_JANRHA010000009.1"/>
</dbReference>
<dbReference type="AlphaFoldDB" id="A0A9X4RF25"/>
<feature type="region of interest" description="Disordered" evidence="1">
    <location>
        <begin position="69"/>
        <end position="132"/>
    </location>
</feature>
<proteinExistence type="predicted"/>
<evidence type="ECO:0000313" key="3">
    <source>
        <dbReference type="Proteomes" id="UP001152755"/>
    </source>
</evidence>
<evidence type="ECO:0000313" key="2">
    <source>
        <dbReference type="EMBL" id="MDG3015832.1"/>
    </source>
</evidence>
<protein>
    <submittedName>
        <fullName evidence="2">Uncharacterized protein</fullName>
    </submittedName>
</protein>
<comment type="caution">
    <text evidence="2">The sequence shown here is derived from an EMBL/GenBank/DDBJ whole genome shotgun (WGS) entry which is preliminary data.</text>
</comment>